<dbReference type="Proteomes" id="UP001328107">
    <property type="component" value="Unassembled WGS sequence"/>
</dbReference>
<evidence type="ECO:0000256" key="3">
    <source>
        <dbReference type="ARBA" id="ARBA00022490"/>
    </source>
</evidence>
<dbReference type="GO" id="GO:0046872">
    <property type="term" value="F:metal ion binding"/>
    <property type="evidence" value="ECO:0007669"/>
    <property type="project" value="UniProtKB-KW"/>
</dbReference>
<dbReference type="Gene3D" id="3.40.50.1400">
    <property type="match status" value="2"/>
</dbReference>
<dbReference type="PANTHER" id="PTHR11108">
    <property type="entry name" value="FERROCHELATASE"/>
    <property type="match status" value="1"/>
</dbReference>
<comment type="catalytic activity">
    <reaction evidence="9">
        <text>heme b + 2 H(+) = protoporphyrin IX + Fe(2+)</text>
        <dbReference type="Rhea" id="RHEA:22584"/>
        <dbReference type="ChEBI" id="CHEBI:15378"/>
        <dbReference type="ChEBI" id="CHEBI:29033"/>
        <dbReference type="ChEBI" id="CHEBI:57306"/>
        <dbReference type="ChEBI" id="CHEBI:60344"/>
        <dbReference type="EC" id="4.98.1.1"/>
    </reaction>
    <physiologicalReaction direction="right-to-left" evidence="9">
        <dbReference type="Rhea" id="RHEA:22586"/>
    </physiologicalReaction>
</comment>
<dbReference type="GO" id="GO:0004325">
    <property type="term" value="F:ferrochelatase activity"/>
    <property type="evidence" value="ECO:0007669"/>
    <property type="project" value="UniProtKB-UniRule"/>
</dbReference>
<dbReference type="InterPro" id="IPR033659">
    <property type="entry name" value="Ferrochelatase_N"/>
</dbReference>
<accession>A0AAN5CDA1</accession>
<keyword evidence="10" id="KW-0999">Mitochondrion inner membrane</keyword>
<name>A0AAN5CDA1_9BILA</name>
<evidence type="ECO:0000256" key="1">
    <source>
        <dbReference type="ARBA" id="ARBA00004943"/>
    </source>
</evidence>
<keyword evidence="8 10" id="KW-0627">Porphyrin biosynthesis</keyword>
<proteinExistence type="inferred from homology"/>
<keyword evidence="12" id="KW-1185">Reference proteome</keyword>
<evidence type="ECO:0000313" key="12">
    <source>
        <dbReference type="Proteomes" id="UP001328107"/>
    </source>
</evidence>
<evidence type="ECO:0000256" key="5">
    <source>
        <dbReference type="ARBA" id="ARBA00023004"/>
    </source>
</evidence>
<dbReference type="SUPFAM" id="SSF53800">
    <property type="entry name" value="Chelatase"/>
    <property type="match status" value="1"/>
</dbReference>
<comment type="function">
    <text evidence="10">Catalyzes the ferrous insertion into protoporphyrin IX.</text>
</comment>
<keyword evidence="6 10" id="KW-0350">Heme biosynthesis</keyword>
<reference evidence="12" key="1">
    <citation type="submission" date="2022-10" db="EMBL/GenBank/DDBJ databases">
        <title>Genome assembly of Pristionchus species.</title>
        <authorList>
            <person name="Yoshida K."/>
            <person name="Sommer R.J."/>
        </authorList>
    </citation>
    <scope>NUCLEOTIDE SEQUENCE [LARGE SCALE GENOMIC DNA]</scope>
    <source>
        <strain evidence="12">RS5460</strain>
    </source>
</reference>
<dbReference type="InterPro" id="IPR033644">
    <property type="entry name" value="Ferrochelatase_C"/>
</dbReference>
<dbReference type="AlphaFoldDB" id="A0AAN5CDA1"/>
<sequence length="353" mass="39914">MAERAKLLLELSGGQLVRLPPRPKTGILLTNTGTPSDHSYWPMRRYLEQFLLDTRVIEMPRLIWLPILYLFVLPLRPFKKGKCYKAIWNMEKDESPLRTISRNQANDLQKALEAKGESVVVNWAFRYGQPSIADGIAELQKAGCDRLVLYPLYPQYSATTAATMCDAAFHALLKQRHQMAIRTVPAYYRNAVFIEAIASIIEEKLKESGDVEVIVVTYHGIPLPYQEKGDPYGYQCHETTELLRERLAKGGVTSAELVTSFQSRFGHIEWLKPYTEDLTVELAKSGIKKMAIVAPGFSSDCLETLEELDMDVREQFMENGGEKCVYIPCLNDSAEGTRVLADVVSKQLVNFDV</sequence>
<dbReference type="EC" id="4.98.1.1" evidence="10"/>
<dbReference type="PANTHER" id="PTHR11108:SF1">
    <property type="entry name" value="FERROCHELATASE, MITOCHONDRIAL"/>
    <property type="match status" value="1"/>
</dbReference>
<dbReference type="HAMAP" id="MF_00323">
    <property type="entry name" value="Ferrochelatase"/>
    <property type="match status" value="1"/>
</dbReference>
<keyword evidence="7 10" id="KW-0456">Lyase</keyword>
<comment type="pathway">
    <text evidence="1 10">Porphyrin-containing compound metabolism; protoheme biosynthesis; protoheme from protoporphyrin-IX: step 1/1.</text>
</comment>
<evidence type="ECO:0000256" key="2">
    <source>
        <dbReference type="ARBA" id="ARBA00007718"/>
    </source>
</evidence>
<comment type="subcellular location">
    <subcellularLocation>
        <location evidence="10">Mitochondrion inner membrane</location>
    </subcellularLocation>
</comment>
<comment type="similarity">
    <text evidence="2 10">Belongs to the ferrochelatase family.</text>
</comment>
<dbReference type="PROSITE" id="PS00534">
    <property type="entry name" value="FERROCHELATASE"/>
    <property type="match status" value="1"/>
</dbReference>
<evidence type="ECO:0000256" key="9">
    <source>
        <dbReference type="ARBA" id="ARBA00049915"/>
    </source>
</evidence>
<comment type="caution">
    <text evidence="11">The sequence shown here is derived from an EMBL/GenBank/DDBJ whole genome shotgun (WGS) entry which is preliminary data.</text>
</comment>
<dbReference type="InterPro" id="IPR001015">
    <property type="entry name" value="Ferrochelatase"/>
</dbReference>
<evidence type="ECO:0000256" key="7">
    <source>
        <dbReference type="ARBA" id="ARBA00023239"/>
    </source>
</evidence>
<dbReference type="GO" id="GO:0005743">
    <property type="term" value="C:mitochondrial inner membrane"/>
    <property type="evidence" value="ECO:0007669"/>
    <property type="project" value="UniProtKB-SubCell"/>
</dbReference>
<evidence type="ECO:0000256" key="4">
    <source>
        <dbReference type="ARBA" id="ARBA00022723"/>
    </source>
</evidence>
<dbReference type="NCBIfam" id="TIGR00109">
    <property type="entry name" value="hemH"/>
    <property type="match status" value="1"/>
</dbReference>
<dbReference type="EMBL" id="BTRK01000002">
    <property type="protein sequence ID" value="GMR38434.1"/>
    <property type="molecule type" value="Genomic_DNA"/>
</dbReference>
<dbReference type="FunFam" id="3.40.50.1400:FF:000002">
    <property type="entry name" value="Ferrochelatase"/>
    <property type="match status" value="1"/>
</dbReference>
<keyword evidence="5 10" id="KW-0408">Iron</keyword>
<organism evidence="11 12">
    <name type="scientific">Pristionchus mayeri</name>
    <dbReference type="NCBI Taxonomy" id="1317129"/>
    <lineage>
        <taxon>Eukaryota</taxon>
        <taxon>Metazoa</taxon>
        <taxon>Ecdysozoa</taxon>
        <taxon>Nematoda</taxon>
        <taxon>Chromadorea</taxon>
        <taxon>Rhabditida</taxon>
        <taxon>Rhabditina</taxon>
        <taxon>Diplogasteromorpha</taxon>
        <taxon>Diplogasteroidea</taxon>
        <taxon>Neodiplogasteridae</taxon>
        <taxon>Pristionchus</taxon>
    </lineage>
</organism>
<dbReference type="Pfam" id="PF00762">
    <property type="entry name" value="Ferrochelatase"/>
    <property type="match status" value="1"/>
</dbReference>
<dbReference type="InterPro" id="IPR019772">
    <property type="entry name" value="Ferrochelatase_AS"/>
</dbReference>
<dbReference type="GO" id="GO:0006783">
    <property type="term" value="P:heme biosynthetic process"/>
    <property type="evidence" value="ECO:0007669"/>
    <property type="project" value="UniProtKB-UniRule"/>
</dbReference>
<keyword evidence="3" id="KW-0963">Cytoplasm</keyword>
<dbReference type="CDD" id="cd03411">
    <property type="entry name" value="Ferrochelatase_N"/>
    <property type="match status" value="1"/>
</dbReference>
<evidence type="ECO:0000256" key="10">
    <source>
        <dbReference type="RuleBase" id="RU000607"/>
    </source>
</evidence>
<evidence type="ECO:0000256" key="6">
    <source>
        <dbReference type="ARBA" id="ARBA00023133"/>
    </source>
</evidence>
<dbReference type="CDD" id="cd00419">
    <property type="entry name" value="Ferrochelatase_C"/>
    <property type="match status" value="1"/>
</dbReference>
<keyword evidence="10" id="KW-0496">Mitochondrion</keyword>
<keyword evidence="10" id="KW-0472">Membrane</keyword>
<evidence type="ECO:0000256" key="8">
    <source>
        <dbReference type="ARBA" id="ARBA00023244"/>
    </source>
</evidence>
<protein>
    <recommendedName>
        <fullName evidence="10">Ferrochelatase</fullName>
        <ecNumber evidence="10">4.98.1.1</ecNumber>
    </recommendedName>
</protein>
<keyword evidence="4" id="KW-0479">Metal-binding</keyword>
<gene>
    <name evidence="11" type="ORF">PMAYCL1PPCAC_08629</name>
</gene>
<evidence type="ECO:0000313" key="11">
    <source>
        <dbReference type="EMBL" id="GMR38434.1"/>
    </source>
</evidence>